<dbReference type="AlphaFoldDB" id="A0A4S2LNR1"/>
<gene>
    <name evidence="11" type="ORF">CRM22_005896</name>
</gene>
<evidence type="ECO:0000259" key="9">
    <source>
        <dbReference type="PROSITE" id="PS50235"/>
    </source>
</evidence>
<proteinExistence type="inferred from homology"/>
<dbReference type="Pfam" id="PF00443">
    <property type="entry name" value="UCH"/>
    <property type="match status" value="1"/>
</dbReference>
<accession>A0A4S2LNR1</accession>
<evidence type="ECO:0000259" key="10">
    <source>
        <dbReference type="PROSITE" id="PS51283"/>
    </source>
</evidence>
<evidence type="ECO:0000256" key="6">
    <source>
        <dbReference type="ARBA" id="ARBA00022807"/>
    </source>
</evidence>
<comment type="similarity">
    <text evidence="2 7">Belongs to the peptidase C19 family.</text>
</comment>
<keyword evidence="3 7" id="KW-0645">Protease</keyword>
<dbReference type="SUPFAM" id="SSF54001">
    <property type="entry name" value="Cysteine proteinases"/>
    <property type="match status" value="1"/>
</dbReference>
<keyword evidence="12" id="KW-1185">Reference proteome</keyword>
<dbReference type="Gene3D" id="3.90.70.10">
    <property type="entry name" value="Cysteine proteinases"/>
    <property type="match status" value="2"/>
</dbReference>
<feature type="region of interest" description="Disordered" evidence="8">
    <location>
        <begin position="893"/>
        <end position="919"/>
    </location>
</feature>
<dbReference type="InterPro" id="IPR028889">
    <property type="entry name" value="USP"/>
</dbReference>
<keyword evidence="6 7" id="KW-0788">Thiol protease</keyword>
<dbReference type="EMBL" id="SJOL01006490">
    <property type="protein sequence ID" value="TGZ65340.1"/>
    <property type="molecule type" value="Genomic_DNA"/>
</dbReference>
<evidence type="ECO:0000256" key="8">
    <source>
        <dbReference type="SAM" id="MobiDB-lite"/>
    </source>
</evidence>
<keyword evidence="5 7" id="KW-0378">Hydrolase</keyword>
<evidence type="ECO:0000313" key="12">
    <source>
        <dbReference type="Proteomes" id="UP000308267"/>
    </source>
</evidence>
<sequence length="949" mass="108140">MIQGVPRVTFCTGNGKFQGHEVRLEENGPIRVPSIPPSLFSSLCRLRSVMLLLENGRSPLRVDDLLSQKQEVESLLNRPVEGRAWYVIDLQWWNKWCAFTDAVAKGENLDLACDDYPAEINNTNLLGTNGKLKPDLLREQDITLIPAEVWDLLVSYYGCVHTDTSVFKRTAVQTPSGRWVVEIYPPCFSFIELGSQNTRFTGTYSESQTIGHLKSIVRSTLKLDPNTNVRLFIQDGLLCDELTDDSMTIGEASLERQKVIYFKLEVINGPKANELGGSRMGKNVSSPSQYGFGNWLPQLTSGSKQLRGVCGLSNLGNTCFMNSAIQCLSNVPDLTRYFLGNWKVDINKYNPLGTQGRIATAYAELIGRMWSGLYSYDVPRTLKREIAAIANQFYGYAQHDSHELLMFLLDGLHEDLNKVIDKPYIQYKDAGDRPDEVVATEAWGNHKARNDSVIVDYFHGQLKSTVVCPDCNERSVTFDPFASLSLPLSEVSTFLRVVHVWPWVCDDGQETGPIRYELMVSAEFFVRDLITSLEELRPHHEDCQYFVAEVYNHSLSRPWHMNHQMNYQYGAPIFAFELPPGRLIPVQFHQSSYQNISGWVGLPFYISIPPDMLQPTDEYLIRSIASRLRAIGIDLQDTFTINHVQRPANHKSGDRRTGSSSYDPVESETDDPMDENDDPVCGFLHGRIHLTDERNQEVEAISDRFDYSLFKVRIDCNGVEVPVQWNYQTVQFKCSKAKDSLLDCVRRFIRTEKLSARNLWYCSRCKKEKQATKKFDLWSLPKVLIIQLKRFRSTFRSRDKIDSFVEFPVKGLDLTPWVLRDTKEQFIYDLLGVSNHMGYLGGGHYTAYALNEPTQTWYLFDDASTRKVDESHVVSSAGYVLVYRRRDNECHTSPTIPTTSDDHPVLNNGNVSNSHLDADDMDLGSQPSGTVYRRPFPRYINDDDLTNVE</sequence>
<evidence type="ECO:0000313" key="11">
    <source>
        <dbReference type="EMBL" id="TGZ65340.1"/>
    </source>
</evidence>
<dbReference type="Pfam" id="PF06337">
    <property type="entry name" value="DUSP"/>
    <property type="match status" value="1"/>
</dbReference>
<dbReference type="PANTHER" id="PTHR21646:SF24">
    <property type="entry name" value="UBIQUITIN CARBOXYL-TERMINAL HYDROLASE"/>
    <property type="match status" value="1"/>
</dbReference>
<evidence type="ECO:0000256" key="5">
    <source>
        <dbReference type="ARBA" id="ARBA00022801"/>
    </source>
</evidence>
<reference evidence="11 12" key="1">
    <citation type="journal article" date="2019" name="BMC Genomics">
        <title>New insights from Opisthorchis felineus genome: update on genomics of the epidemiologically important liver flukes.</title>
        <authorList>
            <person name="Ershov N.I."/>
            <person name="Mordvinov V.A."/>
            <person name="Prokhortchouk E.B."/>
            <person name="Pakharukova M.Y."/>
            <person name="Gunbin K.V."/>
            <person name="Ustyantsev K."/>
            <person name="Genaev M.A."/>
            <person name="Blinov A.G."/>
            <person name="Mazur A."/>
            <person name="Boulygina E."/>
            <person name="Tsygankova S."/>
            <person name="Khrameeva E."/>
            <person name="Chekanov N."/>
            <person name="Fan G."/>
            <person name="Xiao A."/>
            <person name="Zhang H."/>
            <person name="Xu X."/>
            <person name="Yang H."/>
            <person name="Solovyev V."/>
            <person name="Lee S.M."/>
            <person name="Liu X."/>
            <person name="Afonnikov D.A."/>
            <person name="Skryabin K.G."/>
        </authorList>
    </citation>
    <scope>NUCLEOTIDE SEQUENCE [LARGE SCALE GENOMIC DNA]</scope>
    <source>
        <strain evidence="11">AK-0245</strain>
        <tissue evidence="11">Whole organism</tissue>
    </source>
</reference>
<dbReference type="InterPro" id="IPR001394">
    <property type="entry name" value="Peptidase_C19_UCH"/>
</dbReference>
<dbReference type="STRING" id="147828.A0A4S2LNR1"/>
<dbReference type="OrthoDB" id="265776at2759"/>
<name>A0A4S2LNR1_OPIFE</name>
<comment type="caution">
    <text evidence="11">The sequence shown here is derived from an EMBL/GenBank/DDBJ whole genome shotgun (WGS) entry which is preliminary data.</text>
</comment>
<dbReference type="GO" id="GO:0004843">
    <property type="term" value="F:cysteine-type deubiquitinase activity"/>
    <property type="evidence" value="ECO:0007669"/>
    <property type="project" value="UniProtKB-UniRule"/>
</dbReference>
<feature type="compositionally biased region" description="Acidic residues" evidence="8">
    <location>
        <begin position="665"/>
        <end position="676"/>
    </location>
</feature>
<comment type="catalytic activity">
    <reaction evidence="1 7">
        <text>Thiol-dependent hydrolysis of ester, thioester, amide, peptide and isopeptide bonds formed by the C-terminal Gly of ubiquitin (a 76-residue protein attached to proteins as an intracellular targeting signal).</text>
        <dbReference type="EC" id="3.4.19.12"/>
    </reaction>
</comment>
<dbReference type="GO" id="GO:0016579">
    <property type="term" value="P:protein deubiquitination"/>
    <property type="evidence" value="ECO:0007669"/>
    <property type="project" value="InterPro"/>
</dbReference>
<evidence type="ECO:0000256" key="1">
    <source>
        <dbReference type="ARBA" id="ARBA00000707"/>
    </source>
</evidence>
<dbReference type="InterPro" id="IPR035927">
    <property type="entry name" value="DUSP-like_sf"/>
</dbReference>
<dbReference type="Gene3D" id="3.30.2230.10">
    <property type="entry name" value="DUSP-like"/>
    <property type="match status" value="1"/>
</dbReference>
<dbReference type="PANTHER" id="PTHR21646">
    <property type="entry name" value="UBIQUITIN CARBOXYL-TERMINAL HYDROLASE"/>
    <property type="match status" value="1"/>
</dbReference>
<feature type="region of interest" description="Disordered" evidence="8">
    <location>
        <begin position="644"/>
        <end position="676"/>
    </location>
</feature>
<protein>
    <recommendedName>
        <fullName evidence="7">Ubiquitin carboxyl-terminal hydrolase</fullName>
        <ecNumber evidence="7">3.4.19.12</ecNumber>
    </recommendedName>
</protein>
<evidence type="ECO:0000256" key="4">
    <source>
        <dbReference type="ARBA" id="ARBA00022786"/>
    </source>
</evidence>
<organism evidence="11 12">
    <name type="scientific">Opisthorchis felineus</name>
    <dbReference type="NCBI Taxonomy" id="147828"/>
    <lineage>
        <taxon>Eukaryota</taxon>
        <taxon>Metazoa</taxon>
        <taxon>Spiralia</taxon>
        <taxon>Lophotrochozoa</taxon>
        <taxon>Platyhelminthes</taxon>
        <taxon>Trematoda</taxon>
        <taxon>Digenea</taxon>
        <taxon>Opisthorchiida</taxon>
        <taxon>Opisthorchiata</taxon>
        <taxon>Opisthorchiidae</taxon>
        <taxon>Opisthorchis</taxon>
    </lineage>
</organism>
<dbReference type="EC" id="3.4.19.12" evidence="7"/>
<dbReference type="InterPro" id="IPR006615">
    <property type="entry name" value="Pept_C19_DUSP"/>
</dbReference>
<dbReference type="SUPFAM" id="SSF143791">
    <property type="entry name" value="DUSP-like"/>
    <property type="match status" value="1"/>
</dbReference>
<dbReference type="PROSITE" id="PS00973">
    <property type="entry name" value="USP_2"/>
    <property type="match status" value="1"/>
</dbReference>
<dbReference type="InterPro" id="IPR050185">
    <property type="entry name" value="Ub_carboxyl-term_hydrolase"/>
</dbReference>
<evidence type="ECO:0000256" key="2">
    <source>
        <dbReference type="ARBA" id="ARBA00009085"/>
    </source>
</evidence>
<evidence type="ECO:0000256" key="7">
    <source>
        <dbReference type="RuleBase" id="RU366025"/>
    </source>
</evidence>
<feature type="domain" description="DUSP" evidence="10">
    <location>
        <begin position="63"/>
        <end position="172"/>
    </location>
</feature>
<dbReference type="PROSITE" id="PS50235">
    <property type="entry name" value="USP_3"/>
    <property type="match status" value="1"/>
</dbReference>
<dbReference type="Gene3D" id="3.10.20.90">
    <property type="entry name" value="Phosphatidylinositol 3-kinase Catalytic Subunit, Chain A, domain 1"/>
    <property type="match status" value="1"/>
</dbReference>
<dbReference type="InterPro" id="IPR018200">
    <property type="entry name" value="USP_CS"/>
</dbReference>
<feature type="domain" description="USP" evidence="9">
    <location>
        <begin position="310"/>
        <end position="886"/>
    </location>
</feature>
<dbReference type="GO" id="GO:0006508">
    <property type="term" value="P:proteolysis"/>
    <property type="evidence" value="ECO:0007669"/>
    <property type="project" value="UniProtKB-KW"/>
</dbReference>
<dbReference type="CDD" id="cd02674">
    <property type="entry name" value="Peptidase_C19R"/>
    <property type="match status" value="1"/>
</dbReference>
<dbReference type="PROSITE" id="PS00972">
    <property type="entry name" value="USP_1"/>
    <property type="match status" value="1"/>
</dbReference>
<keyword evidence="4 7" id="KW-0833">Ubl conjugation pathway</keyword>
<dbReference type="PROSITE" id="PS51283">
    <property type="entry name" value="DUSP"/>
    <property type="match status" value="1"/>
</dbReference>
<dbReference type="SMART" id="SM00695">
    <property type="entry name" value="DUSP"/>
    <property type="match status" value="1"/>
</dbReference>
<dbReference type="Proteomes" id="UP000308267">
    <property type="component" value="Unassembled WGS sequence"/>
</dbReference>
<evidence type="ECO:0000256" key="3">
    <source>
        <dbReference type="ARBA" id="ARBA00022670"/>
    </source>
</evidence>
<dbReference type="InterPro" id="IPR038765">
    <property type="entry name" value="Papain-like_cys_pep_sf"/>
</dbReference>